<dbReference type="InterPro" id="IPR007060">
    <property type="entry name" value="FtsL/DivIC"/>
</dbReference>
<keyword evidence="2" id="KW-0812">Transmembrane</keyword>
<organism evidence="3 4">
    <name type="scientific">Alicyclobacillus dauci</name>
    <dbReference type="NCBI Taxonomy" id="1475485"/>
    <lineage>
        <taxon>Bacteria</taxon>
        <taxon>Bacillati</taxon>
        <taxon>Bacillota</taxon>
        <taxon>Bacilli</taxon>
        <taxon>Bacillales</taxon>
        <taxon>Alicyclobacillaceae</taxon>
        <taxon>Alicyclobacillus</taxon>
    </lineage>
</organism>
<feature type="transmembrane region" description="Helical" evidence="2">
    <location>
        <begin position="27"/>
        <end position="44"/>
    </location>
</feature>
<dbReference type="Pfam" id="PF04977">
    <property type="entry name" value="DivIC"/>
    <property type="match status" value="1"/>
</dbReference>
<accession>A0ABY6Z5P2</accession>
<evidence type="ECO:0000313" key="4">
    <source>
        <dbReference type="Proteomes" id="UP001164803"/>
    </source>
</evidence>
<dbReference type="RefSeq" id="WP_268044821.1">
    <property type="nucleotide sequence ID" value="NZ_CP104064.1"/>
</dbReference>
<name>A0ABY6Z5P2_9BACL</name>
<sequence>MHAYRQLGKPDVGPHVTSRRKNPLLRVRYLALVIICGWAALYYLHTERPQLMKLQLQHQQLQSQLSQMKAQQQSLEQEKQQLNDPSYIEKYASKHDGMSAPGQIPFDLQQGSPQG</sequence>
<evidence type="ECO:0000313" key="3">
    <source>
        <dbReference type="EMBL" id="WAH37340.1"/>
    </source>
</evidence>
<evidence type="ECO:0000256" key="2">
    <source>
        <dbReference type="SAM" id="Phobius"/>
    </source>
</evidence>
<feature type="region of interest" description="Disordered" evidence="1">
    <location>
        <begin position="63"/>
        <end position="115"/>
    </location>
</feature>
<proteinExistence type="predicted"/>
<reference evidence="3" key="1">
    <citation type="submission" date="2022-08" db="EMBL/GenBank/DDBJ databases">
        <title>Alicyclobacillus dauci DSM2870, complete genome.</title>
        <authorList>
            <person name="Wang Q."/>
            <person name="Cai R."/>
            <person name="Wang Z."/>
        </authorList>
    </citation>
    <scope>NUCLEOTIDE SEQUENCE</scope>
    <source>
        <strain evidence="3">DSM 28700</strain>
    </source>
</reference>
<feature type="compositionally biased region" description="Low complexity" evidence="1">
    <location>
        <begin position="63"/>
        <end position="75"/>
    </location>
</feature>
<dbReference type="Proteomes" id="UP001164803">
    <property type="component" value="Chromosome"/>
</dbReference>
<evidence type="ECO:0000256" key="1">
    <source>
        <dbReference type="SAM" id="MobiDB-lite"/>
    </source>
</evidence>
<keyword evidence="2" id="KW-1133">Transmembrane helix</keyword>
<keyword evidence="4" id="KW-1185">Reference proteome</keyword>
<dbReference type="EMBL" id="CP104064">
    <property type="protein sequence ID" value="WAH37340.1"/>
    <property type="molecule type" value="Genomic_DNA"/>
</dbReference>
<protein>
    <submittedName>
        <fullName evidence="3">Septum formation initiator family protein</fullName>
    </submittedName>
</protein>
<keyword evidence="2" id="KW-0472">Membrane</keyword>
<gene>
    <name evidence="3" type="ORF">NZD86_01990</name>
</gene>